<gene>
    <name evidence="5" type="ORF">GCM10010976_08690</name>
</gene>
<dbReference type="InterPro" id="IPR006143">
    <property type="entry name" value="RND_pump_MFP"/>
</dbReference>
<dbReference type="PROSITE" id="PS51257">
    <property type="entry name" value="PROKAR_LIPOPROTEIN"/>
    <property type="match status" value="1"/>
</dbReference>
<dbReference type="Pfam" id="PF25919">
    <property type="entry name" value="BSH_CusB"/>
    <property type="match status" value="1"/>
</dbReference>
<reference evidence="5" key="1">
    <citation type="journal article" date="2014" name="Int. J. Syst. Evol. Microbiol.">
        <title>Complete genome sequence of Corynebacterium casei LMG S-19264T (=DSM 44701T), isolated from a smear-ripened cheese.</title>
        <authorList>
            <consortium name="US DOE Joint Genome Institute (JGI-PGF)"/>
            <person name="Walter F."/>
            <person name="Albersmeier A."/>
            <person name="Kalinowski J."/>
            <person name="Ruckert C."/>
        </authorList>
    </citation>
    <scope>NUCLEOTIDE SEQUENCE</scope>
    <source>
        <strain evidence="5">CGMCC 1.12751</strain>
    </source>
</reference>
<dbReference type="InterPro" id="IPR058790">
    <property type="entry name" value="BSH_CusB"/>
</dbReference>
<feature type="domain" description="CusB-like beta-barrel" evidence="4">
    <location>
        <begin position="227"/>
        <end position="297"/>
    </location>
</feature>
<evidence type="ECO:0000256" key="1">
    <source>
        <dbReference type="ARBA" id="ARBA00009477"/>
    </source>
</evidence>
<accession>A0A917GDK1</accession>
<evidence type="ECO:0000259" key="3">
    <source>
        <dbReference type="Pfam" id="PF25919"/>
    </source>
</evidence>
<comment type="caution">
    <text evidence="5">The sequence shown here is derived from an EMBL/GenBank/DDBJ whole genome shotgun (WGS) entry which is preliminary data.</text>
</comment>
<dbReference type="PANTHER" id="PTHR30097:SF4">
    <property type="entry name" value="SLR6042 PROTEIN"/>
    <property type="match status" value="1"/>
</dbReference>
<reference evidence="5" key="2">
    <citation type="submission" date="2020-09" db="EMBL/GenBank/DDBJ databases">
        <authorList>
            <person name="Sun Q."/>
            <person name="Zhou Y."/>
        </authorList>
    </citation>
    <scope>NUCLEOTIDE SEQUENCE</scope>
    <source>
        <strain evidence="5">CGMCC 1.12751</strain>
    </source>
</reference>
<protein>
    <submittedName>
        <fullName evidence="5">Cation efflux system protein</fullName>
    </submittedName>
</protein>
<dbReference type="GO" id="GO:0030313">
    <property type="term" value="C:cell envelope"/>
    <property type="evidence" value="ECO:0007669"/>
    <property type="project" value="TreeGrafter"/>
</dbReference>
<dbReference type="RefSeq" id="WP_188462203.1">
    <property type="nucleotide sequence ID" value="NZ_BMFQ01000001.1"/>
</dbReference>
<evidence type="ECO:0000256" key="2">
    <source>
        <dbReference type="ARBA" id="ARBA00022448"/>
    </source>
</evidence>
<evidence type="ECO:0000313" key="6">
    <source>
        <dbReference type="Proteomes" id="UP000625976"/>
    </source>
</evidence>
<dbReference type="GO" id="GO:0015679">
    <property type="term" value="P:plasma membrane copper ion transport"/>
    <property type="evidence" value="ECO:0007669"/>
    <property type="project" value="TreeGrafter"/>
</dbReference>
<dbReference type="SUPFAM" id="SSF111369">
    <property type="entry name" value="HlyD-like secretion proteins"/>
    <property type="match status" value="1"/>
</dbReference>
<dbReference type="GO" id="GO:0016020">
    <property type="term" value="C:membrane"/>
    <property type="evidence" value="ECO:0007669"/>
    <property type="project" value="InterPro"/>
</dbReference>
<dbReference type="GO" id="GO:0022857">
    <property type="term" value="F:transmembrane transporter activity"/>
    <property type="evidence" value="ECO:0007669"/>
    <property type="project" value="InterPro"/>
</dbReference>
<feature type="domain" description="CusB-like barrel-sandwich hybrid" evidence="3">
    <location>
        <begin position="82"/>
        <end position="219"/>
    </location>
</feature>
<dbReference type="Proteomes" id="UP000625976">
    <property type="component" value="Unassembled WGS sequence"/>
</dbReference>
<dbReference type="AlphaFoldDB" id="A0A917GDK1"/>
<dbReference type="InterPro" id="IPR051909">
    <property type="entry name" value="MFP_Cation_Efflux"/>
</dbReference>
<dbReference type="Pfam" id="PF25954">
    <property type="entry name" value="Beta-barrel_RND_2"/>
    <property type="match status" value="1"/>
</dbReference>
<dbReference type="GO" id="GO:0060003">
    <property type="term" value="P:copper ion export"/>
    <property type="evidence" value="ECO:0007669"/>
    <property type="project" value="TreeGrafter"/>
</dbReference>
<sequence>MKNLYILIFSLVLVACGNSEKNMETVEEIHEDSNEIDITKQQFEGENMAFGTISQQEFNQTVQVNGMIDVPPHNKSSVTSFIGGYVTKTPLLIGDKVNKGQMLVTLENPEFVEIQQNYLEVAEQLTYLKSEFTRQKTLYDENITSQKNFLKAESTYKSNLAHYNGLGKKLQMMNINPKSVEQGQITSTINLYAPIAGYVTKVNVSNGSYVSPSDIVLEIVDTDHIHLELSVFEKDILKIKKGQKIQFKIPEASDSIFNAEVHLVGTTIDENNRRVKIHGHIEEGQTQFVVGMFTEADIIVSNTKRMALPKEAILEVEDHSFVLILKNETETEYQLEKVKIEKGVETESYVEILNPDSLIDKKILIKGTYMLLNAGGGGHDH</sequence>
<keyword evidence="2" id="KW-0813">Transport</keyword>
<dbReference type="InterPro" id="IPR058792">
    <property type="entry name" value="Beta-barrel_RND_2"/>
</dbReference>
<evidence type="ECO:0000313" key="5">
    <source>
        <dbReference type="EMBL" id="GGG39195.1"/>
    </source>
</evidence>
<dbReference type="Gene3D" id="2.40.50.100">
    <property type="match status" value="1"/>
</dbReference>
<dbReference type="EMBL" id="BMFQ01000001">
    <property type="protein sequence ID" value="GGG39195.1"/>
    <property type="molecule type" value="Genomic_DNA"/>
</dbReference>
<evidence type="ECO:0000259" key="4">
    <source>
        <dbReference type="Pfam" id="PF25954"/>
    </source>
</evidence>
<dbReference type="Gene3D" id="2.40.30.170">
    <property type="match status" value="1"/>
</dbReference>
<proteinExistence type="inferred from homology"/>
<organism evidence="5 6">
    <name type="scientific">Bizionia arctica</name>
    <dbReference type="NCBI Taxonomy" id="1495645"/>
    <lineage>
        <taxon>Bacteria</taxon>
        <taxon>Pseudomonadati</taxon>
        <taxon>Bacteroidota</taxon>
        <taxon>Flavobacteriia</taxon>
        <taxon>Flavobacteriales</taxon>
        <taxon>Flavobacteriaceae</taxon>
        <taxon>Bizionia</taxon>
    </lineage>
</organism>
<keyword evidence="6" id="KW-1185">Reference proteome</keyword>
<comment type="similarity">
    <text evidence="1">Belongs to the membrane fusion protein (MFP) (TC 8.A.1) family.</text>
</comment>
<dbReference type="PANTHER" id="PTHR30097">
    <property type="entry name" value="CATION EFFLUX SYSTEM PROTEIN CUSB"/>
    <property type="match status" value="1"/>
</dbReference>
<name>A0A917GDK1_9FLAO</name>
<dbReference type="NCBIfam" id="TIGR01730">
    <property type="entry name" value="RND_mfp"/>
    <property type="match status" value="1"/>
</dbReference>